<dbReference type="EMBL" id="JARKNE010000010">
    <property type="protein sequence ID" value="KAK5793751.1"/>
    <property type="molecule type" value="Genomic_DNA"/>
</dbReference>
<feature type="compositionally biased region" description="Basic and acidic residues" evidence="1">
    <location>
        <begin position="190"/>
        <end position="205"/>
    </location>
</feature>
<protein>
    <submittedName>
        <fullName evidence="2">Uncharacterized protein</fullName>
    </submittedName>
</protein>
<name>A0ABR0NFG0_GOSAR</name>
<sequence>MPLFLTIVLGLPFPPFFLLLPSFSFSSSHHSTLTRHFSQPWRQTNPYPPHSFLDTTTEAASQVAHPSNTMWAYNASNNLATVLIEKKEEPLTSFTPIISSAQSSTPSQTSSSMDVDVLMERAQRVIDTAGTMVQTNGNSHKRLRTEGGSRSTKKSSGSMLVHCRQVKKPINSNRVPTPLVLPVGKSSLENAKKKGNKLEFKKNPKQELGYDI</sequence>
<comment type="caution">
    <text evidence="2">The sequence shown here is derived from an EMBL/GenBank/DDBJ whole genome shotgun (WGS) entry which is preliminary data.</text>
</comment>
<evidence type="ECO:0000256" key="1">
    <source>
        <dbReference type="SAM" id="MobiDB-lite"/>
    </source>
</evidence>
<evidence type="ECO:0000313" key="3">
    <source>
        <dbReference type="Proteomes" id="UP001358586"/>
    </source>
</evidence>
<reference evidence="2 3" key="1">
    <citation type="submission" date="2023-03" db="EMBL/GenBank/DDBJ databases">
        <title>WGS of Gossypium arboreum.</title>
        <authorList>
            <person name="Yu D."/>
        </authorList>
    </citation>
    <scope>NUCLEOTIDE SEQUENCE [LARGE SCALE GENOMIC DNA]</scope>
    <source>
        <tissue evidence="2">Leaf</tissue>
    </source>
</reference>
<feature type="region of interest" description="Disordered" evidence="1">
    <location>
        <begin position="186"/>
        <end position="212"/>
    </location>
</feature>
<proteinExistence type="predicted"/>
<feature type="region of interest" description="Disordered" evidence="1">
    <location>
        <begin position="138"/>
        <end position="159"/>
    </location>
</feature>
<dbReference type="Proteomes" id="UP001358586">
    <property type="component" value="Chromosome 10"/>
</dbReference>
<feature type="compositionally biased region" description="Low complexity" evidence="1">
    <location>
        <begin position="148"/>
        <end position="158"/>
    </location>
</feature>
<keyword evidence="3" id="KW-1185">Reference proteome</keyword>
<evidence type="ECO:0000313" key="2">
    <source>
        <dbReference type="EMBL" id="KAK5793751.1"/>
    </source>
</evidence>
<accession>A0ABR0NFG0</accession>
<gene>
    <name evidence="2" type="ORF">PVK06_034908</name>
</gene>
<organism evidence="2 3">
    <name type="scientific">Gossypium arboreum</name>
    <name type="common">Tree cotton</name>
    <name type="synonym">Gossypium nanking</name>
    <dbReference type="NCBI Taxonomy" id="29729"/>
    <lineage>
        <taxon>Eukaryota</taxon>
        <taxon>Viridiplantae</taxon>
        <taxon>Streptophyta</taxon>
        <taxon>Embryophyta</taxon>
        <taxon>Tracheophyta</taxon>
        <taxon>Spermatophyta</taxon>
        <taxon>Magnoliopsida</taxon>
        <taxon>eudicotyledons</taxon>
        <taxon>Gunneridae</taxon>
        <taxon>Pentapetalae</taxon>
        <taxon>rosids</taxon>
        <taxon>malvids</taxon>
        <taxon>Malvales</taxon>
        <taxon>Malvaceae</taxon>
        <taxon>Malvoideae</taxon>
        <taxon>Gossypium</taxon>
    </lineage>
</organism>